<keyword evidence="2" id="KW-1185">Reference proteome</keyword>
<protein>
    <recommendedName>
        <fullName evidence="3">F-box domain-containing protein</fullName>
    </recommendedName>
</protein>
<dbReference type="Proteomes" id="UP000298030">
    <property type="component" value="Unassembled WGS sequence"/>
</dbReference>
<sequence>MPREHIAQESPSNLPDLPPELWHEVIKFATYLPDTLQDPTMAISNPRLRAERYKNSLMTKSRVVRVCRSWREFGTPLLFEHIVVSRPRQISLVLVALFGDGRSHLGILSLGQLIKRIDVLHSRCLESQDTGEAITRILNHARSLVILTMNRAPWYSCSPLDALFTPTAGTIVSPNLQYLCLVDLGGPMFTPQRYLSFVEAHPQLRYLDGTVIVLQHPTLNMGKDSPYRSSYPSVREVQFRSFSTVDTGIVEHHVCPPIDTLSNLESAIVPCAIEVLSALESILSHHGETLKSLRLVRTDKLLIAFPSRNPDHGKLIRHYCPRLQELTFSVLNATQFPNQLNGEAQVLLPEVDTLGVEIRPRRGQFSKAEFRELLKNVSSWKGTAWAPKLRTIRFVSESNVVHIRQCYGRLFGAFLQECSSSGVQVEGPFCEPLNSPSRYAPSSS</sequence>
<dbReference type="AlphaFoldDB" id="A0A4Y7TB25"/>
<evidence type="ECO:0000313" key="2">
    <source>
        <dbReference type="Proteomes" id="UP000298030"/>
    </source>
</evidence>
<gene>
    <name evidence="1" type="ORF">FA13DRAFT_1791632</name>
</gene>
<dbReference type="EMBL" id="QPFP01000019">
    <property type="protein sequence ID" value="TEB31373.1"/>
    <property type="molecule type" value="Genomic_DNA"/>
</dbReference>
<organism evidence="1 2">
    <name type="scientific">Coprinellus micaceus</name>
    <name type="common">Glistening ink-cap mushroom</name>
    <name type="synonym">Coprinus micaceus</name>
    <dbReference type="NCBI Taxonomy" id="71717"/>
    <lineage>
        <taxon>Eukaryota</taxon>
        <taxon>Fungi</taxon>
        <taxon>Dikarya</taxon>
        <taxon>Basidiomycota</taxon>
        <taxon>Agaricomycotina</taxon>
        <taxon>Agaricomycetes</taxon>
        <taxon>Agaricomycetidae</taxon>
        <taxon>Agaricales</taxon>
        <taxon>Agaricineae</taxon>
        <taxon>Psathyrellaceae</taxon>
        <taxon>Coprinellus</taxon>
    </lineage>
</organism>
<accession>A0A4Y7TB25</accession>
<comment type="caution">
    <text evidence="1">The sequence shown here is derived from an EMBL/GenBank/DDBJ whole genome shotgun (WGS) entry which is preliminary data.</text>
</comment>
<proteinExistence type="predicted"/>
<dbReference type="InterPro" id="IPR032675">
    <property type="entry name" value="LRR_dom_sf"/>
</dbReference>
<evidence type="ECO:0008006" key="3">
    <source>
        <dbReference type="Google" id="ProtNLM"/>
    </source>
</evidence>
<name>A0A4Y7TB25_COPMI</name>
<dbReference type="OrthoDB" id="3232644at2759"/>
<reference evidence="1 2" key="1">
    <citation type="journal article" date="2019" name="Nat. Ecol. Evol.">
        <title>Megaphylogeny resolves global patterns of mushroom evolution.</title>
        <authorList>
            <person name="Varga T."/>
            <person name="Krizsan K."/>
            <person name="Foldi C."/>
            <person name="Dima B."/>
            <person name="Sanchez-Garcia M."/>
            <person name="Sanchez-Ramirez S."/>
            <person name="Szollosi G.J."/>
            <person name="Szarkandi J.G."/>
            <person name="Papp V."/>
            <person name="Albert L."/>
            <person name="Andreopoulos W."/>
            <person name="Angelini C."/>
            <person name="Antonin V."/>
            <person name="Barry K.W."/>
            <person name="Bougher N.L."/>
            <person name="Buchanan P."/>
            <person name="Buyck B."/>
            <person name="Bense V."/>
            <person name="Catcheside P."/>
            <person name="Chovatia M."/>
            <person name="Cooper J."/>
            <person name="Damon W."/>
            <person name="Desjardin D."/>
            <person name="Finy P."/>
            <person name="Geml J."/>
            <person name="Haridas S."/>
            <person name="Hughes K."/>
            <person name="Justo A."/>
            <person name="Karasinski D."/>
            <person name="Kautmanova I."/>
            <person name="Kiss B."/>
            <person name="Kocsube S."/>
            <person name="Kotiranta H."/>
            <person name="LaButti K.M."/>
            <person name="Lechner B.E."/>
            <person name="Liimatainen K."/>
            <person name="Lipzen A."/>
            <person name="Lukacs Z."/>
            <person name="Mihaltcheva S."/>
            <person name="Morgado L.N."/>
            <person name="Niskanen T."/>
            <person name="Noordeloos M.E."/>
            <person name="Ohm R.A."/>
            <person name="Ortiz-Santana B."/>
            <person name="Ovrebo C."/>
            <person name="Racz N."/>
            <person name="Riley R."/>
            <person name="Savchenko A."/>
            <person name="Shiryaev A."/>
            <person name="Soop K."/>
            <person name="Spirin V."/>
            <person name="Szebenyi C."/>
            <person name="Tomsovsky M."/>
            <person name="Tulloss R.E."/>
            <person name="Uehling J."/>
            <person name="Grigoriev I.V."/>
            <person name="Vagvolgyi C."/>
            <person name="Papp T."/>
            <person name="Martin F.M."/>
            <person name="Miettinen O."/>
            <person name="Hibbett D.S."/>
            <person name="Nagy L.G."/>
        </authorList>
    </citation>
    <scope>NUCLEOTIDE SEQUENCE [LARGE SCALE GENOMIC DNA]</scope>
    <source>
        <strain evidence="1 2">FP101781</strain>
    </source>
</reference>
<evidence type="ECO:0000313" key="1">
    <source>
        <dbReference type="EMBL" id="TEB31373.1"/>
    </source>
</evidence>
<dbReference type="Gene3D" id="3.80.10.10">
    <property type="entry name" value="Ribonuclease Inhibitor"/>
    <property type="match status" value="1"/>
</dbReference>